<comment type="caution">
    <text evidence="1">The sequence shown here is derived from an EMBL/GenBank/DDBJ whole genome shotgun (WGS) entry which is preliminary data.</text>
</comment>
<sequence>MPPLQLQFTTLDVFTETRFAGNPLAVVRVPAASSAALTQDRKQRVAREFNLSETVFLHDGDDESATSRRVDIFTIDQELPFAGHPTIGTAVLVRNVLGWRHVDTLVTKAGAIGIAPDGGRILAQIPHDVHVHARTLRDVLNGGGDGGSSSLLSAEAVRAARTGLSDDEATREAELAAPAVSIVRGMTFLLVELPSLEHLARVGVGKRLDFGALSPALLDEGPWHKSFVSRYYYVRGDSQQKDTTTLASWSGHTRMVELDFEDPATGSAACTLASYLTLSGKGGLAAEKGSSKLTFDIVQGEHMGRRSDIAVEVHTTGAGAGAGAGEGGSRGIDKLFLGGTAVPVMEGTISV</sequence>
<dbReference type="GO" id="GO:0005737">
    <property type="term" value="C:cytoplasm"/>
    <property type="evidence" value="ECO:0007669"/>
    <property type="project" value="TreeGrafter"/>
</dbReference>
<dbReference type="InterPro" id="IPR003719">
    <property type="entry name" value="Phenazine_PhzF-like"/>
</dbReference>
<dbReference type="PANTHER" id="PTHR13774:SF32">
    <property type="entry name" value="ANTISENSE-ENHANCING SEQUENCE 1"/>
    <property type="match status" value="1"/>
</dbReference>
<dbReference type="GO" id="GO:0016853">
    <property type="term" value="F:isomerase activity"/>
    <property type="evidence" value="ECO:0007669"/>
    <property type="project" value="TreeGrafter"/>
</dbReference>
<evidence type="ECO:0000313" key="2">
    <source>
        <dbReference type="Proteomes" id="UP001163105"/>
    </source>
</evidence>
<keyword evidence="2" id="KW-1185">Reference proteome</keyword>
<protein>
    <submittedName>
        <fullName evidence="1">Glycerol kinase</fullName>
    </submittedName>
</protein>
<dbReference type="NCBIfam" id="TIGR00654">
    <property type="entry name" value="PhzF_family"/>
    <property type="match status" value="1"/>
</dbReference>
<organism evidence="1 2">
    <name type="scientific">Purpureocillium lavendulum</name>
    <dbReference type="NCBI Taxonomy" id="1247861"/>
    <lineage>
        <taxon>Eukaryota</taxon>
        <taxon>Fungi</taxon>
        <taxon>Dikarya</taxon>
        <taxon>Ascomycota</taxon>
        <taxon>Pezizomycotina</taxon>
        <taxon>Sordariomycetes</taxon>
        <taxon>Hypocreomycetidae</taxon>
        <taxon>Hypocreales</taxon>
        <taxon>Ophiocordycipitaceae</taxon>
        <taxon>Purpureocillium</taxon>
    </lineage>
</organism>
<dbReference type="Proteomes" id="UP001163105">
    <property type="component" value="Unassembled WGS sequence"/>
</dbReference>
<proteinExistence type="predicted"/>
<evidence type="ECO:0000313" key="1">
    <source>
        <dbReference type="EMBL" id="KAJ6437803.1"/>
    </source>
</evidence>
<dbReference type="Gene3D" id="3.10.310.10">
    <property type="entry name" value="Diaminopimelate Epimerase, Chain A, domain 1"/>
    <property type="match status" value="2"/>
</dbReference>
<dbReference type="GO" id="GO:0016301">
    <property type="term" value="F:kinase activity"/>
    <property type="evidence" value="ECO:0007669"/>
    <property type="project" value="UniProtKB-KW"/>
</dbReference>
<dbReference type="AlphaFoldDB" id="A0AB34FEC3"/>
<keyword evidence="1" id="KW-0418">Kinase</keyword>
<accession>A0AB34FEC3</accession>
<dbReference type="Pfam" id="PF02567">
    <property type="entry name" value="PhzC-PhzF"/>
    <property type="match status" value="2"/>
</dbReference>
<name>A0AB34FEC3_9HYPO</name>
<keyword evidence="1" id="KW-0808">Transferase</keyword>
<gene>
    <name evidence="1" type="ORF">O9K51_09631</name>
</gene>
<dbReference type="PANTHER" id="PTHR13774">
    <property type="entry name" value="PHENAZINE BIOSYNTHESIS PROTEIN"/>
    <property type="match status" value="1"/>
</dbReference>
<reference evidence="1" key="1">
    <citation type="submission" date="2023-01" db="EMBL/GenBank/DDBJ databases">
        <title>The growth and conidiation of Purpureocillium lavendulum are regulated by nitrogen source and histone H3K14 acetylation.</title>
        <authorList>
            <person name="Tang P."/>
            <person name="Han J."/>
            <person name="Zhang C."/>
            <person name="Tang P."/>
            <person name="Qi F."/>
            <person name="Zhang K."/>
            <person name="Liang L."/>
        </authorList>
    </citation>
    <scope>NUCLEOTIDE SEQUENCE</scope>
    <source>
        <strain evidence="1">YMF1.00683</strain>
    </source>
</reference>
<dbReference type="EMBL" id="JAQHRD010000010">
    <property type="protein sequence ID" value="KAJ6437803.1"/>
    <property type="molecule type" value="Genomic_DNA"/>
</dbReference>
<dbReference type="SUPFAM" id="SSF54506">
    <property type="entry name" value="Diaminopimelate epimerase-like"/>
    <property type="match status" value="1"/>
</dbReference>